<accession>A0A6A6Y0T3</accession>
<protein>
    <submittedName>
        <fullName evidence="1 3">Uncharacterized protein</fullName>
    </submittedName>
</protein>
<reference evidence="1 3" key="1">
    <citation type="journal article" date="2020" name="Stud. Mycol.">
        <title>101 Dothideomycetes genomes: a test case for predicting lifestyles and emergence of pathogens.</title>
        <authorList>
            <person name="Haridas S."/>
            <person name="Albert R."/>
            <person name="Binder M."/>
            <person name="Bloem J."/>
            <person name="Labutti K."/>
            <person name="Salamov A."/>
            <person name="Andreopoulos B."/>
            <person name="Baker S."/>
            <person name="Barry K."/>
            <person name="Bills G."/>
            <person name="Bluhm B."/>
            <person name="Cannon C."/>
            <person name="Castanera R."/>
            <person name="Culley D."/>
            <person name="Daum C."/>
            <person name="Ezra D."/>
            <person name="Gonzalez J."/>
            <person name="Henrissat B."/>
            <person name="Kuo A."/>
            <person name="Liang C."/>
            <person name="Lipzen A."/>
            <person name="Lutzoni F."/>
            <person name="Magnuson J."/>
            <person name="Mondo S."/>
            <person name="Nolan M."/>
            <person name="Ohm R."/>
            <person name="Pangilinan J."/>
            <person name="Park H.-J."/>
            <person name="Ramirez L."/>
            <person name="Alfaro M."/>
            <person name="Sun H."/>
            <person name="Tritt A."/>
            <person name="Yoshinaga Y."/>
            <person name="Zwiers L.-H."/>
            <person name="Turgeon B."/>
            <person name="Goodwin S."/>
            <person name="Spatafora J."/>
            <person name="Crous P."/>
            <person name="Grigoriev I."/>
        </authorList>
    </citation>
    <scope>NUCLEOTIDE SEQUENCE</scope>
    <source>
        <strain evidence="1 3">CBS 304.34</strain>
    </source>
</reference>
<dbReference type="EMBL" id="MU003730">
    <property type="protein sequence ID" value="KAF2801417.1"/>
    <property type="molecule type" value="Genomic_DNA"/>
</dbReference>
<dbReference type="AlphaFoldDB" id="A0A6A6Y0T3"/>
<dbReference type="RefSeq" id="XP_033568381.1">
    <property type="nucleotide sequence ID" value="XM_033713434.1"/>
</dbReference>
<proteinExistence type="predicted"/>
<keyword evidence="2" id="KW-1185">Reference proteome</keyword>
<evidence type="ECO:0000313" key="1">
    <source>
        <dbReference type="EMBL" id="KAF2801417.1"/>
    </source>
</evidence>
<evidence type="ECO:0000313" key="3">
    <source>
        <dbReference type="RefSeq" id="XP_033568381.1"/>
    </source>
</evidence>
<sequence length="164" mass="17399">MANSAQVRDAFVVGVVSEGRVSAVGYQILEQGIRRCTTESAIHATDLNLRLKLEQLVSINLRTAIPGVENAGRFGSTLNAEADRIVADFGMDVGAWNISVDGVEVDVSIEVLRGLLNAAFQILVDVLRAQIQQVGQLSTPGTSAAVEPQLALFLVGSVRGRGLE</sequence>
<reference evidence="3" key="2">
    <citation type="submission" date="2020-04" db="EMBL/GenBank/DDBJ databases">
        <authorList>
            <consortium name="NCBI Genome Project"/>
        </authorList>
    </citation>
    <scope>NUCLEOTIDE SEQUENCE</scope>
    <source>
        <strain evidence="3">CBS 304.34</strain>
    </source>
</reference>
<dbReference type="Proteomes" id="UP000504636">
    <property type="component" value="Unplaced"/>
</dbReference>
<name>A0A6A6Y0T3_9PEZI</name>
<dbReference type="GeneID" id="54454327"/>
<organism evidence="1">
    <name type="scientific">Mytilinidion resinicola</name>
    <dbReference type="NCBI Taxonomy" id="574789"/>
    <lineage>
        <taxon>Eukaryota</taxon>
        <taxon>Fungi</taxon>
        <taxon>Dikarya</taxon>
        <taxon>Ascomycota</taxon>
        <taxon>Pezizomycotina</taxon>
        <taxon>Dothideomycetes</taxon>
        <taxon>Pleosporomycetidae</taxon>
        <taxon>Mytilinidiales</taxon>
        <taxon>Mytilinidiaceae</taxon>
        <taxon>Mytilinidion</taxon>
    </lineage>
</organism>
<dbReference type="OrthoDB" id="10568632at2759"/>
<evidence type="ECO:0000313" key="2">
    <source>
        <dbReference type="Proteomes" id="UP000504636"/>
    </source>
</evidence>
<reference evidence="3" key="3">
    <citation type="submission" date="2025-04" db="UniProtKB">
        <authorList>
            <consortium name="RefSeq"/>
        </authorList>
    </citation>
    <scope>IDENTIFICATION</scope>
    <source>
        <strain evidence="3">CBS 304.34</strain>
    </source>
</reference>
<gene>
    <name evidence="1 3" type="ORF">BDZ99DRAFT_220530</name>
</gene>